<feature type="chain" id="PRO_5001990904" description="Lipoprotein" evidence="2">
    <location>
        <begin position="21"/>
        <end position="249"/>
    </location>
</feature>
<dbReference type="RefSeq" id="WP_026980928.1">
    <property type="nucleotide sequence ID" value="NZ_AUCZ01000017.1"/>
</dbReference>
<keyword evidence="4" id="KW-1185">Reference proteome</keyword>
<dbReference type="EMBL" id="JRLW01000024">
    <property type="protein sequence ID" value="KGO86691.1"/>
    <property type="molecule type" value="Genomic_DNA"/>
</dbReference>
<feature type="signal peptide" evidence="2">
    <location>
        <begin position="1"/>
        <end position="20"/>
    </location>
</feature>
<comment type="caution">
    <text evidence="3">The sequence shown here is derived from an EMBL/GenBank/DDBJ whole genome shotgun (WGS) entry which is preliminary data.</text>
</comment>
<name>A0A0A2M539_9FLAO</name>
<organism evidence="3 4">
    <name type="scientific">Flavobacterium suncheonense GH29-5 = DSM 17707</name>
    <dbReference type="NCBI Taxonomy" id="1121899"/>
    <lineage>
        <taxon>Bacteria</taxon>
        <taxon>Pseudomonadati</taxon>
        <taxon>Bacteroidota</taxon>
        <taxon>Flavobacteriia</taxon>
        <taxon>Flavobacteriales</taxon>
        <taxon>Flavobacteriaceae</taxon>
        <taxon>Flavobacterium</taxon>
    </lineage>
</organism>
<dbReference type="Proteomes" id="UP000030121">
    <property type="component" value="Unassembled WGS sequence"/>
</dbReference>
<evidence type="ECO:0000256" key="1">
    <source>
        <dbReference type="SAM" id="Coils"/>
    </source>
</evidence>
<gene>
    <name evidence="3" type="ORF">Q764_13550</name>
</gene>
<proteinExistence type="predicted"/>
<dbReference type="PROSITE" id="PS51257">
    <property type="entry name" value="PROKAR_LIPOPROTEIN"/>
    <property type="match status" value="1"/>
</dbReference>
<keyword evidence="1" id="KW-0175">Coiled coil</keyword>
<feature type="coiled-coil region" evidence="1">
    <location>
        <begin position="174"/>
        <end position="201"/>
    </location>
</feature>
<reference evidence="3 4" key="1">
    <citation type="submission" date="2013-09" db="EMBL/GenBank/DDBJ databases">
        <authorList>
            <person name="Zeng Z."/>
            <person name="Chen C."/>
        </authorList>
    </citation>
    <scope>NUCLEOTIDE SEQUENCE [LARGE SCALE GENOMIC DNA]</scope>
    <source>
        <strain evidence="3 4">GH29-5</strain>
    </source>
</reference>
<dbReference type="OrthoDB" id="1347096at2"/>
<evidence type="ECO:0000256" key="2">
    <source>
        <dbReference type="SAM" id="SignalP"/>
    </source>
</evidence>
<accession>A0A0A2M539</accession>
<evidence type="ECO:0008006" key="5">
    <source>
        <dbReference type="Google" id="ProtNLM"/>
    </source>
</evidence>
<protein>
    <recommendedName>
        <fullName evidence="5">Lipoprotein</fullName>
    </recommendedName>
</protein>
<keyword evidence="2" id="KW-0732">Signal</keyword>
<dbReference type="eggNOG" id="ENOG5030Z5N">
    <property type="taxonomic scope" value="Bacteria"/>
</dbReference>
<evidence type="ECO:0000313" key="3">
    <source>
        <dbReference type="EMBL" id="KGO86691.1"/>
    </source>
</evidence>
<evidence type="ECO:0000313" key="4">
    <source>
        <dbReference type="Proteomes" id="UP000030121"/>
    </source>
</evidence>
<dbReference type="AlphaFoldDB" id="A0A0A2M539"/>
<sequence>MKTKSITLVLSILLALFSCKQNNKNDNKELVANPEGKQKDTFLTFQKEQTIEDNCNCPENDYAGTKADTVFKFTNGKKIALCGYRNPGSNPIDFSEFVLSVCGENKIIDSWDGTQTCRLKINKDTLIIENVVNLPVEQDRKFKIIVWEIEKLFFKNKNVIKSLSINKNIRTYNQNEIAETLKEYENSKGQLNDKKMELVNRLFISTISGNKTAGKYFKEFKTKFGEIDGAFSEEYNQLNSMLEQWNKKE</sequence>